<name>A0A8S2EC20_9BILA</name>
<protein>
    <submittedName>
        <fullName evidence="2">Uncharacterized protein</fullName>
    </submittedName>
</protein>
<feature type="coiled-coil region" evidence="1">
    <location>
        <begin position="243"/>
        <end position="270"/>
    </location>
</feature>
<dbReference type="EMBL" id="CAJNOK010010482">
    <property type="protein sequence ID" value="CAF1117028.1"/>
    <property type="molecule type" value="Genomic_DNA"/>
</dbReference>
<accession>A0A8S2EC20</accession>
<organism evidence="2 4">
    <name type="scientific">Didymodactylos carnosus</name>
    <dbReference type="NCBI Taxonomy" id="1234261"/>
    <lineage>
        <taxon>Eukaryota</taxon>
        <taxon>Metazoa</taxon>
        <taxon>Spiralia</taxon>
        <taxon>Gnathifera</taxon>
        <taxon>Rotifera</taxon>
        <taxon>Eurotatoria</taxon>
        <taxon>Bdelloidea</taxon>
        <taxon>Philodinida</taxon>
        <taxon>Philodinidae</taxon>
        <taxon>Didymodactylos</taxon>
    </lineage>
</organism>
<dbReference type="EMBL" id="CAJOBA010015544">
    <property type="protein sequence ID" value="CAF3888149.1"/>
    <property type="molecule type" value="Genomic_DNA"/>
</dbReference>
<comment type="caution">
    <text evidence="2">The sequence shown here is derived from an EMBL/GenBank/DDBJ whole genome shotgun (WGS) entry which is preliminary data.</text>
</comment>
<sequence length="506" mass="61461">MNHKHRKKAKKTKKKVLLFNDANLYRLYLNRSIEIEQKNAVSGQLLTTSRKNSSIKTFIQEKLHTDLDTIRYDFNKKLNELNRISLLRYAPDDHTELKNSLLLRFDQFQIYWVQLSKQFNKKLYTDYQQCYLCLNREFQEEKNTIYRRQNLIMKQLEADIGRIESFYTISQDTHEVERKRLRKSFDREYRQKIMSYYLKVEEWIKYSLSSKSFRILVQDETYRRHQAEMKQEIHKIIQKEVLIEKYARQTKQIEVNIEKIKDKLKEVGRKQINIYYDPTRKLSLPLYTVMTNKQYLRQFILKHASNIQLLSLQLKTSVQPSISMNFQQMLLHHRLAEQKYWRDYEQNLGKKLKNSILLQFEKIACLNRLSTKVKKILNIIRVCSFYESSQLNTKLINIGKRYECKFDSNDYRIMDDIDSTEKHLNLFNSRVGAVNFDYYILRDKNTKLKYEGKQLRKLLLQCSLFYHTEIYENEINFILKQKQEKEIIVNKYITFKTERIRTCNDL</sequence>
<evidence type="ECO:0000313" key="2">
    <source>
        <dbReference type="EMBL" id="CAF1117028.1"/>
    </source>
</evidence>
<dbReference type="AlphaFoldDB" id="A0A8S2EC20"/>
<dbReference type="Proteomes" id="UP000677228">
    <property type="component" value="Unassembled WGS sequence"/>
</dbReference>
<evidence type="ECO:0000313" key="4">
    <source>
        <dbReference type="Proteomes" id="UP000677228"/>
    </source>
</evidence>
<reference evidence="2" key="1">
    <citation type="submission" date="2021-02" db="EMBL/GenBank/DDBJ databases">
        <authorList>
            <person name="Nowell W R."/>
        </authorList>
    </citation>
    <scope>NUCLEOTIDE SEQUENCE</scope>
</reference>
<gene>
    <name evidence="2" type="ORF">OVA965_LOCUS20002</name>
    <name evidence="3" type="ORF">TMI583_LOCUS20249</name>
</gene>
<proteinExistence type="predicted"/>
<evidence type="ECO:0000313" key="3">
    <source>
        <dbReference type="EMBL" id="CAF3888149.1"/>
    </source>
</evidence>
<dbReference type="Proteomes" id="UP000682733">
    <property type="component" value="Unassembled WGS sequence"/>
</dbReference>
<keyword evidence="1" id="KW-0175">Coiled coil</keyword>
<evidence type="ECO:0000256" key="1">
    <source>
        <dbReference type="SAM" id="Coils"/>
    </source>
</evidence>